<proteinExistence type="predicted"/>
<keyword evidence="2" id="KW-1185">Reference proteome</keyword>
<gene>
    <name evidence="1" type="ORF">CONLIGDRAFT_321273</name>
</gene>
<protein>
    <submittedName>
        <fullName evidence="1">Uncharacterized protein</fullName>
    </submittedName>
</protein>
<evidence type="ECO:0000313" key="1">
    <source>
        <dbReference type="EMBL" id="OIW29343.1"/>
    </source>
</evidence>
<organism evidence="1 2">
    <name type="scientific">Coniochaeta ligniaria NRRL 30616</name>
    <dbReference type="NCBI Taxonomy" id="1408157"/>
    <lineage>
        <taxon>Eukaryota</taxon>
        <taxon>Fungi</taxon>
        <taxon>Dikarya</taxon>
        <taxon>Ascomycota</taxon>
        <taxon>Pezizomycotina</taxon>
        <taxon>Sordariomycetes</taxon>
        <taxon>Sordariomycetidae</taxon>
        <taxon>Coniochaetales</taxon>
        <taxon>Coniochaetaceae</taxon>
        <taxon>Coniochaeta</taxon>
    </lineage>
</organism>
<dbReference type="InParanoid" id="A0A1J7INZ3"/>
<evidence type="ECO:0000313" key="2">
    <source>
        <dbReference type="Proteomes" id="UP000182658"/>
    </source>
</evidence>
<sequence length="161" mass="17546">MLIGIPGAYAEVTHETAQLSKMATALADVTPTDNVIFPELLHQVTQAMLCSISAERLQPTRYAVVTGSLFSGHQQGPDEEFSVAETPLGNEVDSRFSCQSRASSSPCRAVLPQCFISDWNKDNHPLTTIERQRLYKAPVDGNIFTHGLCPSTSDIDACHLI</sequence>
<dbReference type="Proteomes" id="UP000182658">
    <property type="component" value="Unassembled WGS sequence"/>
</dbReference>
<name>A0A1J7INZ3_9PEZI</name>
<dbReference type="EMBL" id="KV875097">
    <property type="protein sequence ID" value="OIW29343.1"/>
    <property type="molecule type" value="Genomic_DNA"/>
</dbReference>
<accession>A0A1J7INZ3</accession>
<dbReference type="AlphaFoldDB" id="A0A1J7INZ3"/>
<reference evidence="1 2" key="1">
    <citation type="submission" date="2016-10" db="EMBL/GenBank/DDBJ databases">
        <title>Draft genome sequence of Coniochaeta ligniaria NRRL30616, a lignocellulolytic fungus for bioabatement of inhibitors in plant biomass hydrolysates.</title>
        <authorList>
            <consortium name="DOE Joint Genome Institute"/>
            <person name="Jimenez D.J."/>
            <person name="Hector R.E."/>
            <person name="Riley R."/>
            <person name="Sun H."/>
            <person name="Grigoriev I.V."/>
            <person name="Van Elsas J.D."/>
            <person name="Nichols N.N."/>
        </authorList>
    </citation>
    <scope>NUCLEOTIDE SEQUENCE [LARGE SCALE GENOMIC DNA]</scope>
    <source>
        <strain evidence="1 2">NRRL 30616</strain>
    </source>
</reference>